<evidence type="ECO:0000313" key="1">
    <source>
        <dbReference type="EMBL" id="RSO58136.1"/>
    </source>
</evidence>
<evidence type="ECO:0000313" key="2">
    <source>
        <dbReference type="Proteomes" id="UP000276905"/>
    </source>
</evidence>
<dbReference type="EMBL" id="RFES01000004">
    <property type="protein sequence ID" value="RSO58136.1"/>
    <property type="molecule type" value="Genomic_DNA"/>
</dbReference>
<accession>A0A3R9RVA3</accession>
<comment type="caution">
    <text evidence="1">The sequence shown here is derived from an EMBL/GenBank/DDBJ whole genome shotgun (WGS) entry which is preliminary data.</text>
</comment>
<proteinExistence type="predicted"/>
<protein>
    <submittedName>
        <fullName evidence="1">Protein L</fullName>
    </submittedName>
</protein>
<dbReference type="AlphaFoldDB" id="A0A3R9RVA3"/>
<sequence>MAGIRSGTDLTPLTWSGFDTVYKPGDTVPLSGIYKCKNCRREITSNAHPQDNTFPPHNSASTCNNAQWKAHVLTDTNGNGFAKI</sequence>
<gene>
    <name evidence="1" type="ORF">EA756_07670</name>
</gene>
<name>A0A3R9RVA3_9GAMM</name>
<organism evidence="1 2">
    <name type="scientific">Acinetobacter lactucae</name>
    <dbReference type="NCBI Taxonomy" id="1785128"/>
    <lineage>
        <taxon>Bacteria</taxon>
        <taxon>Pseudomonadati</taxon>
        <taxon>Pseudomonadota</taxon>
        <taxon>Gammaproteobacteria</taxon>
        <taxon>Moraxellales</taxon>
        <taxon>Moraxellaceae</taxon>
        <taxon>Acinetobacter</taxon>
        <taxon>Acinetobacter calcoaceticus/baumannii complex</taxon>
    </lineage>
</organism>
<reference evidence="1 2" key="1">
    <citation type="submission" date="2018-10" db="EMBL/GenBank/DDBJ databases">
        <title>GWAS and RNA-Seq identify cryptic mechanisms of antimicrobial resistance in Acinetobacter baumannii.</title>
        <authorList>
            <person name="Sahl J.W."/>
        </authorList>
    </citation>
    <scope>NUCLEOTIDE SEQUENCE [LARGE SCALE GENOMIC DNA]</scope>
    <source>
        <strain evidence="1 2">TG41018</strain>
    </source>
</reference>
<dbReference type="Proteomes" id="UP000276905">
    <property type="component" value="Unassembled WGS sequence"/>
</dbReference>